<dbReference type="GO" id="GO:0007155">
    <property type="term" value="P:cell adhesion"/>
    <property type="evidence" value="ECO:0007669"/>
    <property type="project" value="InterPro"/>
</dbReference>
<organism evidence="3">
    <name type="scientific">Mus musculus</name>
    <name type="common">Mouse</name>
    <dbReference type="NCBI Taxonomy" id="10090"/>
    <lineage>
        <taxon>Eukaryota</taxon>
        <taxon>Metazoa</taxon>
        <taxon>Chordata</taxon>
        <taxon>Craniata</taxon>
        <taxon>Vertebrata</taxon>
        <taxon>Euteleostomi</taxon>
        <taxon>Mammalia</taxon>
        <taxon>Eutheria</taxon>
        <taxon>Euarchontoglires</taxon>
        <taxon>Glires</taxon>
        <taxon>Rodentia</taxon>
        <taxon>Myomorpha</taxon>
        <taxon>Muroidea</taxon>
        <taxon>Muridae</taxon>
        <taxon>Murinae</taxon>
        <taxon>Mus</taxon>
        <taxon>Mus</taxon>
    </lineage>
</organism>
<feature type="region of interest" description="Disordered" evidence="1">
    <location>
        <begin position="34"/>
        <end position="58"/>
    </location>
</feature>
<evidence type="ECO:0000256" key="2">
    <source>
        <dbReference type="SAM" id="SignalP"/>
    </source>
</evidence>
<reference evidence="3" key="1">
    <citation type="journal article" date="1991" name="Eur. J. Immunol.">
        <title>The genes for a mouse hematopoietic differentiation marker called the heat-stable antigen.</title>
        <authorList>
            <person name="Wenger R.H."/>
            <person name="Ayane M."/>
            <person name="Bose R."/>
            <person name="Koehler G."/>
            <person name="Nielsen P.J."/>
        </authorList>
    </citation>
    <scope>NUCLEOTIDE SEQUENCE</scope>
    <source>
        <strain evidence="3">CBA x C57bl/6</strain>
        <tissue evidence="3">Spleen</tissue>
    </source>
</reference>
<name>Q8K1U5_MOUSE</name>
<proteinExistence type="predicted"/>
<dbReference type="Pfam" id="PF14984">
    <property type="entry name" value="CD24"/>
    <property type="match status" value="1"/>
</dbReference>
<gene>
    <name evidence="3" type="primary">HSA-B</name>
</gene>
<keyword evidence="2" id="KW-0732">Signal</keyword>
<feature type="chain" id="PRO_5004310490" evidence="2">
    <location>
        <begin position="26"/>
        <end position="89"/>
    </location>
</feature>
<accession>Q8K1U5</accession>
<evidence type="ECO:0000313" key="3">
    <source>
        <dbReference type="EMBL" id="CAA39842.1"/>
    </source>
</evidence>
<evidence type="ECO:0000256" key="1">
    <source>
        <dbReference type="SAM" id="MobiDB-lite"/>
    </source>
</evidence>
<sequence length="89" mass="9413">MEQTWAELGLGLLLPALLLPTQIQCNQISVAPVSSNQNISASPNPSNATTRVGGSSPQSTAGLLAHTLSLFYISTVRDSGQEMFLLPIF</sequence>
<dbReference type="PANTHER" id="PTHR16676:SF0">
    <property type="entry name" value="SIGNAL TRANSDUCER CD24"/>
    <property type="match status" value="1"/>
</dbReference>
<dbReference type="PANTHER" id="PTHR16676">
    <property type="entry name" value="SIGNAL TRANSDUCER CD24"/>
    <property type="match status" value="1"/>
</dbReference>
<dbReference type="PIR" id="A61639">
    <property type="entry name" value="A61639"/>
</dbReference>
<dbReference type="InterPro" id="IPR028029">
    <property type="entry name" value="CD24"/>
</dbReference>
<protein>
    <submittedName>
        <fullName evidence="3">HSA-B protein</fullName>
    </submittedName>
</protein>
<dbReference type="AlphaFoldDB" id="Q8K1U5"/>
<dbReference type="EMBL" id="X56470">
    <property type="protein sequence ID" value="CAA39842.1"/>
    <property type="molecule type" value="Genomic_DNA"/>
</dbReference>
<feature type="signal peptide" evidence="2">
    <location>
        <begin position="1"/>
        <end position="25"/>
    </location>
</feature>